<dbReference type="EMBL" id="JBHSQI010000001">
    <property type="protein sequence ID" value="MFC6152533.1"/>
    <property type="molecule type" value="Genomic_DNA"/>
</dbReference>
<dbReference type="CDD" id="cd03528">
    <property type="entry name" value="Rieske_RO_ferredoxin"/>
    <property type="match status" value="1"/>
</dbReference>
<keyword evidence="1" id="KW-0001">2Fe-2S</keyword>
<dbReference type="PANTHER" id="PTHR21496">
    <property type="entry name" value="FERREDOXIN-RELATED"/>
    <property type="match status" value="1"/>
</dbReference>
<gene>
    <name evidence="6" type="ORF">ACFPWU_02500</name>
</gene>
<organism evidence="6 7">
    <name type="scientific">Nocardioides yefusunii</name>
    <dbReference type="NCBI Taxonomy" id="2500546"/>
    <lineage>
        <taxon>Bacteria</taxon>
        <taxon>Bacillati</taxon>
        <taxon>Actinomycetota</taxon>
        <taxon>Actinomycetes</taxon>
        <taxon>Propionibacteriales</taxon>
        <taxon>Nocardioidaceae</taxon>
        <taxon>Nocardioides</taxon>
    </lineage>
</organism>
<evidence type="ECO:0000259" key="5">
    <source>
        <dbReference type="PROSITE" id="PS51296"/>
    </source>
</evidence>
<evidence type="ECO:0000313" key="7">
    <source>
        <dbReference type="Proteomes" id="UP001596098"/>
    </source>
</evidence>
<keyword evidence="3" id="KW-0408">Iron</keyword>
<evidence type="ECO:0000256" key="4">
    <source>
        <dbReference type="ARBA" id="ARBA00023014"/>
    </source>
</evidence>
<proteinExistence type="predicted"/>
<dbReference type="InterPro" id="IPR036922">
    <property type="entry name" value="Rieske_2Fe-2S_sf"/>
</dbReference>
<dbReference type="InterPro" id="IPR017941">
    <property type="entry name" value="Rieske_2Fe-2S"/>
</dbReference>
<feature type="domain" description="Rieske" evidence="5">
    <location>
        <begin position="4"/>
        <end position="99"/>
    </location>
</feature>
<keyword evidence="2" id="KW-0479">Metal-binding</keyword>
<dbReference type="Gene3D" id="2.102.10.10">
    <property type="entry name" value="Rieske [2Fe-2S] iron-sulphur domain"/>
    <property type="match status" value="1"/>
</dbReference>
<dbReference type="Proteomes" id="UP001596098">
    <property type="component" value="Unassembled WGS sequence"/>
</dbReference>
<evidence type="ECO:0000256" key="1">
    <source>
        <dbReference type="ARBA" id="ARBA00022714"/>
    </source>
</evidence>
<comment type="caution">
    <text evidence="6">The sequence shown here is derived from an EMBL/GenBank/DDBJ whole genome shotgun (WGS) entry which is preliminary data.</text>
</comment>
<dbReference type="Pfam" id="PF00355">
    <property type="entry name" value="Rieske"/>
    <property type="match status" value="1"/>
</dbReference>
<reference evidence="7" key="1">
    <citation type="journal article" date="2019" name="Int. J. Syst. Evol. Microbiol.">
        <title>The Global Catalogue of Microorganisms (GCM) 10K type strain sequencing project: providing services to taxonomists for standard genome sequencing and annotation.</title>
        <authorList>
            <consortium name="The Broad Institute Genomics Platform"/>
            <consortium name="The Broad Institute Genome Sequencing Center for Infectious Disease"/>
            <person name="Wu L."/>
            <person name="Ma J."/>
        </authorList>
    </citation>
    <scope>NUCLEOTIDE SEQUENCE [LARGE SCALE GENOMIC DNA]</scope>
    <source>
        <strain evidence="7">DFY28</strain>
    </source>
</reference>
<dbReference type="PROSITE" id="PS51296">
    <property type="entry name" value="RIESKE"/>
    <property type="match status" value="1"/>
</dbReference>
<dbReference type="RefSeq" id="WP_128220842.1">
    <property type="nucleotide sequence ID" value="NZ_CP034929.1"/>
</dbReference>
<dbReference type="SUPFAM" id="SSF50022">
    <property type="entry name" value="ISP domain"/>
    <property type="match status" value="1"/>
</dbReference>
<keyword evidence="7" id="KW-1185">Reference proteome</keyword>
<sequence length="110" mass="11571">MAFQRAAAVADFRDGAALSVTLDGVDVALAREAGEYYAIKDECSHAMVALSEGDVENCAIECWAHGATFDLRTGEPNCPPATEPVATFPVQVDGDDVLVDVTRTLNGVTP</sequence>
<evidence type="ECO:0000313" key="6">
    <source>
        <dbReference type="EMBL" id="MFC6152533.1"/>
    </source>
</evidence>
<dbReference type="PANTHER" id="PTHR21496:SF23">
    <property type="entry name" value="3-PHENYLPROPIONATE_CINNAMIC ACID DIOXYGENASE FERREDOXIN SUBUNIT"/>
    <property type="match status" value="1"/>
</dbReference>
<name>A0ABW1QU50_9ACTN</name>
<protein>
    <submittedName>
        <fullName evidence="6">Non-heme iron oxygenase ferredoxin subunit</fullName>
    </submittedName>
</protein>
<accession>A0ABW1QU50</accession>
<evidence type="ECO:0000256" key="3">
    <source>
        <dbReference type="ARBA" id="ARBA00023004"/>
    </source>
</evidence>
<evidence type="ECO:0000256" key="2">
    <source>
        <dbReference type="ARBA" id="ARBA00022723"/>
    </source>
</evidence>
<keyword evidence="4" id="KW-0411">Iron-sulfur</keyword>